<evidence type="ECO:0008006" key="5">
    <source>
        <dbReference type="Google" id="ProtNLM"/>
    </source>
</evidence>
<reference evidence="2" key="2">
    <citation type="submission" date="2021-02" db="EMBL/GenBank/DDBJ databases">
        <title>Infant gut strain persistence is associated with maternal origin, phylogeny, and functional potential including surface adhesion and iron acquisition.</title>
        <authorList>
            <person name="Lou Y.C."/>
        </authorList>
    </citation>
    <scope>NUCLEOTIDE SEQUENCE</scope>
    <source>
        <strain evidence="2">L3_098_011G1_dasL3_098_011G1_concoct_7</strain>
    </source>
</reference>
<evidence type="ECO:0000313" key="3">
    <source>
        <dbReference type="EMBL" id="MTR62664.1"/>
    </source>
</evidence>
<organism evidence="3 4">
    <name type="scientific">Streptococcus parasanguinis</name>
    <dbReference type="NCBI Taxonomy" id="1318"/>
    <lineage>
        <taxon>Bacteria</taxon>
        <taxon>Bacillati</taxon>
        <taxon>Bacillota</taxon>
        <taxon>Bacilli</taxon>
        <taxon>Lactobacillales</taxon>
        <taxon>Streptococcaceae</taxon>
        <taxon>Streptococcus</taxon>
    </lineage>
</organism>
<reference evidence="3 4" key="1">
    <citation type="journal article" date="2019" name="Nat. Med.">
        <title>A library of human gut bacterial isolates paired with longitudinal multiomics data enables mechanistic microbiome research.</title>
        <authorList>
            <person name="Poyet M."/>
            <person name="Groussin M."/>
            <person name="Gibbons S.M."/>
            <person name="Avila-Pacheco J."/>
            <person name="Jiang X."/>
            <person name="Kearney S.M."/>
            <person name="Perrotta A.R."/>
            <person name="Berdy B."/>
            <person name="Zhao S."/>
            <person name="Lieberman T.D."/>
            <person name="Swanson P.K."/>
            <person name="Smith M."/>
            <person name="Roesemann S."/>
            <person name="Alexander J.E."/>
            <person name="Rich S.A."/>
            <person name="Livny J."/>
            <person name="Vlamakis H."/>
            <person name="Clish C."/>
            <person name="Bullock K."/>
            <person name="Deik A."/>
            <person name="Scott J."/>
            <person name="Pierce K.A."/>
            <person name="Xavier R.J."/>
            <person name="Alm E.J."/>
        </authorList>
    </citation>
    <scope>NUCLEOTIDE SEQUENCE [LARGE SCALE GENOMIC DNA]</scope>
    <source>
        <strain evidence="3 4">BIOML-A10</strain>
    </source>
</reference>
<keyword evidence="1" id="KW-0472">Membrane</keyword>
<dbReference type="EMBL" id="JAGZFP010000008">
    <property type="protein sequence ID" value="MBS5358426.1"/>
    <property type="molecule type" value="Genomic_DNA"/>
</dbReference>
<dbReference type="RefSeq" id="WP_049491008.1">
    <property type="nucleotide sequence ID" value="NZ_JACLQX010000001.1"/>
</dbReference>
<proteinExistence type="predicted"/>
<feature type="transmembrane region" description="Helical" evidence="1">
    <location>
        <begin position="67"/>
        <end position="92"/>
    </location>
</feature>
<protein>
    <recommendedName>
        <fullName evidence="5">DUF443 family protein</fullName>
    </recommendedName>
</protein>
<dbReference type="Proteomes" id="UP000462658">
    <property type="component" value="Unassembled WGS sequence"/>
</dbReference>
<evidence type="ECO:0000256" key="1">
    <source>
        <dbReference type="SAM" id="Phobius"/>
    </source>
</evidence>
<dbReference type="EMBL" id="WMZA01000002">
    <property type="protein sequence ID" value="MTR62664.1"/>
    <property type="molecule type" value="Genomic_DNA"/>
</dbReference>
<keyword evidence="1" id="KW-1133">Transmembrane helix</keyword>
<feature type="transmembrane region" description="Helical" evidence="1">
    <location>
        <begin position="122"/>
        <end position="146"/>
    </location>
</feature>
<accession>A0A6I3PET5</accession>
<name>A0A6I3PET5_STRPA</name>
<dbReference type="AlphaFoldDB" id="A0A6I3PET5"/>
<feature type="transmembrane region" description="Helical" evidence="1">
    <location>
        <begin position="152"/>
        <end position="172"/>
    </location>
</feature>
<feature type="transmembrane region" description="Helical" evidence="1">
    <location>
        <begin position="45"/>
        <end position="61"/>
    </location>
</feature>
<gene>
    <name evidence="3" type="ORF">GMC80_04745</name>
    <name evidence="2" type="ORF">KHX87_04870</name>
</gene>
<comment type="caution">
    <text evidence="3">The sequence shown here is derived from an EMBL/GenBank/DDBJ whole genome shotgun (WGS) entry which is preliminary data.</text>
</comment>
<dbReference type="Proteomes" id="UP000709219">
    <property type="component" value="Unassembled WGS sequence"/>
</dbReference>
<keyword evidence="1" id="KW-0812">Transmembrane</keyword>
<sequence length="186" mass="22208">MLEKKENHKQLVNLSNYKNKTVYYDLRLNKLYFSLPKGSSKNQQFYTLFLILITLPIVRLFNNMDIFGVFVIKYLSLILFTLISIFLGNFFVKYQYRNLDLYPASFSDIEYLEYLHYEKKNLMLVFGYFIAVIFSLVISFVIYLIIGNFLSLIIYSVLLFVIYVCFANRLYMRKRVVDTLLKEIST</sequence>
<evidence type="ECO:0000313" key="4">
    <source>
        <dbReference type="Proteomes" id="UP000462658"/>
    </source>
</evidence>
<evidence type="ECO:0000313" key="2">
    <source>
        <dbReference type="EMBL" id="MBS5358426.1"/>
    </source>
</evidence>